<dbReference type="AlphaFoldDB" id="A0A1F8B8Q2"/>
<protein>
    <submittedName>
        <fullName evidence="1">Uncharacterized protein</fullName>
    </submittedName>
</protein>
<organism evidence="1 2">
    <name type="scientific">Candidatus Woesebacteria bacterium RIFCSPLOWO2_01_FULL_39_10b</name>
    <dbReference type="NCBI Taxonomy" id="1802517"/>
    <lineage>
        <taxon>Bacteria</taxon>
        <taxon>Candidatus Woeseibacteriota</taxon>
    </lineage>
</organism>
<sequence>MSKEGLELIKLFKIGFTKGTKELEKLRINFNLNFRTQKYKLIRTEPLIIKGEYLLVASSCFKLETDIEGNIINFVSRLSDKGRPIFFTLFPQDGKTYCLLSWQRMNKKSYKNLRGLNLKTQHEKKVMISNLLTSYIENFAANPDFWKDLPLDVQTIFRKYWGASSFLEVVPFIFNSEFSLFY</sequence>
<dbReference type="Proteomes" id="UP000176404">
    <property type="component" value="Unassembled WGS sequence"/>
</dbReference>
<comment type="caution">
    <text evidence="1">The sequence shown here is derived from an EMBL/GenBank/DDBJ whole genome shotgun (WGS) entry which is preliminary data.</text>
</comment>
<dbReference type="EMBL" id="MGHD01000005">
    <property type="protein sequence ID" value="OGM60310.1"/>
    <property type="molecule type" value="Genomic_DNA"/>
</dbReference>
<dbReference type="STRING" id="1802517.A2892_03115"/>
<name>A0A1F8B8Q2_9BACT</name>
<evidence type="ECO:0000313" key="1">
    <source>
        <dbReference type="EMBL" id="OGM60310.1"/>
    </source>
</evidence>
<evidence type="ECO:0000313" key="2">
    <source>
        <dbReference type="Proteomes" id="UP000176404"/>
    </source>
</evidence>
<accession>A0A1F8B8Q2</accession>
<proteinExistence type="predicted"/>
<gene>
    <name evidence="1" type="ORF">A2892_03115</name>
</gene>
<reference evidence="1 2" key="1">
    <citation type="journal article" date="2016" name="Nat. Commun.">
        <title>Thousands of microbial genomes shed light on interconnected biogeochemical processes in an aquifer system.</title>
        <authorList>
            <person name="Anantharaman K."/>
            <person name="Brown C.T."/>
            <person name="Hug L.A."/>
            <person name="Sharon I."/>
            <person name="Castelle C.J."/>
            <person name="Probst A.J."/>
            <person name="Thomas B.C."/>
            <person name="Singh A."/>
            <person name="Wilkins M.J."/>
            <person name="Karaoz U."/>
            <person name="Brodie E.L."/>
            <person name="Williams K.H."/>
            <person name="Hubbard S.S."/>
            <person name="Banfield J.F."/>
        </authorList>
    </citation>
    <scope>NUCLEOTIDE SEQUENCE [LARGE SCALE GENOMIC DNA]</scope>
</reference>